<feature type="compositionally biased region" description="Polar residues" evidence="1">
    <location>
        <begin position="7"/>
        <end position="19"/>
    </location>
</feature>
<feature type="compositionally biased region" description="Acidic residues" evidence="1">
    <location>
        <begin position="97"/>
        <end position="107"/>
    </location>
</feature>
<dbReference type="PANTHER" id="PTHR13138:SF3">
    <property type="entry name" value="CD2 ANTIGEN CYTOPLASMIC TAIL-BINDING PROTEIN 2"/>
    <property type="match status" value="1"/>
</dbReference>
<dbReference type="InterPro" id="IPR039905">
    <property type="entry name" value="CD2BP2/Lin1"/>
</dbReference>
<dbReference type="EMBL" id="CAJVPI010000176">
    <property type="protein sequence ID" value="CAG8495345.1"/>
    <property type="molecule type" value="Genomic_DNA"/>
</dbReference>
<evidence type="ECO:0000313" key="2">
    <source>
        <dbReference type="EMBL" id="CAG8495345.1"/>
    </source>
</evidence>
<dbReference type="Proteomes" id="UP000789739">
    <property type="component" value="Unassembled WGS sequence"/>
</dbReference>
<organism evidence="2 3">
    <name type="scientific">Paraglomus brasilianum</name>
    <dbReference type="NCBI Taxonomy" id="144538"/>
    <lineage>
        <taxon>Eukaryota</taxon>
        <taxon>Fungi</taxon>
        <taxon>Fungi incertae sedis</taxon>
        <taxon>Mucoromycota</taxon>
        <taxon>Glomeromycotina</taxon>
        <taxon>Glomeromycetes</taxon>
        <taxon>Paraglomerales</taxon>
        <taxon>Paraglomeraceae</taxon>
        <taxon>Paraglomus</taxon>
    </lineage>
</organism>
<comment type="caution">
    <text evidence="2">The sequence shown here is derived from an EMBL/GenBank/DDBJ whole genome shotgun (WGS) entry which is preliminary data.</text>
</comment>
<sequence>MRKRKSQVSSLEPNSNTKAGGSKRARFSLPSDSTNDSFNEEFDHTESLEKAKIRKGAVRLEGYGSDSSDDDGEALYLRRSGTVKGKQRAEADQDMFASDDDIDENKESDEVGFSKKKKKRYLEINDIAGQEFDSIDRYDEETDEPAIMAFNMIEEMEEGKFDEAGNYVRNRRDPNAFHDNWLNGLSRRDIEQARIAHEKQEQQRKLKEAEEAAQAPMDHIDIWKELLTIMNRGEKLVDTFQRLGGRNKNKRKRFTNKKKKDIEAEAQVVTEVTEEQKRKRDIEKLTELSDRMMALGHLDIYESTWEQILRNLKKEGAVSPDWMPPETFFG</sequence>
<evidence type="ECO:0000313" key="3">
    <source>
        <dbReference type="Proteomes" id="UP000789739"/>
    </source>
</evidence>
<accession>A0A9N8WND4</accession>
<dbReference type="OrthoDB" id="331341at2759"/>
<dbReference type="AlphaFoldDB" id="A0A9N8WND4"/>
<dbReference type="GO" id="GO:0005682">
    <property type="term" value="C:U5 snRNP"/>
    <property type="evidence" value="ECO:0007669"/>
    <property type="project" value="InterPro"/>
</dbReference>
<name>A0A9N8WND4_9GLOM</name>
<feature type="region of interest" description="Disordered" evidence="1">
    <location>
        <begin position="1"/>
        <end position="112"/>
    </location>
</feature>
<dbReference type="PANTHER" id="PTHR13138">
    <property type="entry name" value="PROTEIN LIN1"/>
    <property type="match status" value="1"/>
</dbReference>
<reference evidence="2" key="1">
    <citation type="submission" date="2021-06" db="EMBL/GenBank/DDBJ databases">
        <authorList>
            <person name="Kallberg Y."/>
            <person name="Tangrot J."/>
            <person name="Rosling A."/>
        </authorList>
    </citation>
    <scope>NUCLEOTIDE SEQUENCE</scope>
    <source>
        <strain evidence="2">BR232B</strain>
    </source>
</reference>
<gene>
    <name evidence="2" type="ORF">PBRASI_LOCUS2323</name>
</gene>
<proteinExistence type="predicted"/>
<evidence type="ECO:0000256" key="1">
    <source>
        <dbReference type="SAM" id="MobiDB-lite"/>
    </source>
</evidence>
<protein>
    <submittedName>
        <fullName evidence="2">1958_t:CDS:1</fullName>
    </submittedName>
</protein>
<keyword evidence="3" id="KW-1185">Reference proteome</keyword>
<feature type="compositionally biased region" description="Basic and acidic residues" evidence="1">
    <location>
        <begin position="41"/>
        <end position="51"/>
    </location>
</feature>